<sequence>MKRDIVYNNEDVDNPIEDITLTLLPVSCCGGYEYSRSQARLAPIALSSFMNERYAVKHRTDTQWNISMSGATCL</sequence>
<comment type="caution">
    <text evidence="1">The sequence shown here is derived from an EMBL/GenBank/DDBJ whole genome shotgun (WGS) entry which is preliminary data.</text>
</comment>
<proteinExistence type="predicted"/>
<dbReference type="Proteomes" id="UP001530377">
    <property type="component" value="Unassembled WGS sequence"/>
</dbReference>
<reference evidence="1 2" key="1">
    <citation type="submission" date="2024-10" db="EMBL/GenBank/DDBJ databases">
        <title>Updated reference genomes for cyclostephanoid diatoms.</title>
        <authorList>
            <person name="Roberts W.R."/>
            <person name="Alverson A.J."/>
        </authorList>
    </citation>
    <scope>NUCLEOTIDE SEQUENCE [LARGE SCALE GENOMIC DNA]</scope>
    <source>
        <strain evidence="1 2">AJA228-03</strain>
    </source>
</reference>
<name>A0ABD3RTD1_9STRA</name>
<dbReference type="AlphaFoldDB" id="A0ABD3RTD1"/>
<dbReference type="EMBL" id="JALLPB020000283">
    <property type="protein sequence ID" value="KAL3811080.1"/>
    <property type="molecule type" value="Genomic_DNA"/>
</dbReference>
<accession>A0ABD3RTD1</accession>
<evidence type="ECO:0000313" key="1">
    <source>
        <dbReference type="EMBL" id="KAL3811080.1"/>
    </source>
</evidence>
<protein>
    <submittedName>
        <fullName evidence="1">Uncharacterized protein</fullName>
    </submittedName>
</protein>
<keyword evidence="2" id="KW-1185">Reference proteome</keyword>
<evidence type="ECO:0000313" key="2">
    <source>
        <dbReference type="Proteomes" id="UP001530377"/>
    </source>
</evidence>
<organism evidence="1 2">
    <name type="scientific">Cyclostephanos tholiformis</name>
    <dbReference type="NCBI Taxonomy" id="382380"/>
    <lineage>
        <taxon>Eukaryota</taxon>
        <taxon>Sar</taxon>
        <taxon>Stramenopiles</taxon>
        <taxon>Ochrophyta</taxon>
        <taxon>Bacillariophyta</taxon>
        <taxon>Coscinodiscophyceae</taxon>
        <taxon>Thalassiosirophycidae</taxon>
        <taxon>Stephanodiscales</taxon>
        <taxon>Stephanodiscaceae</taxon>
        <taxon>Cyclostephanos</taxon>
    </lineage>
</organism>
<gene>
    <name evidence="1" type="ORF">ACHAXA_009028</name>
</gene>